<dbReference type="InterPro" id="IPR038333">
    <property type="entry name" value="T1MK-like_N_sf"/>
</dbReference>
<reference evidence="3" key="1">
    <citation type="submission" date="2019-03" db="EMBL/GenBank/DDBJ databases">
        <title>Single cell metagenomics reveals metabolic interactions within the superorganism composed of flagellate Streblomastix strix and complex community of Bacteroidetes bacteria on its surface.</title>
        <authorList>
            <person name="Treitli S.C."/>
            <person name="Kolisko M."/>
            <person name="Husnik F."/>
            <person name="Keeling P."/>
            <person name="Hampl V."/>
        </authorList>
    </citation>
    <scope>NUCLEOTIDE SEQUENCE</scope>
    <source>
        <strain evidence="3">STM</strain>
    </source>
</reference>
<dbReference type="Pfam" id="PF12161">
    <property type="entry name" value="HsdM_N"/>
    <property type="match status" value="1"/>
</dbReference>
<keyword evidence="1" id="KW-0680">Restriction system</keyword>
<dbReference type="AlphaFoldDB" id="A0A5J4QCW9"/>
<organism evidence="3">
    <name type="scientific">termite gut metagenome</name>
    <dbReference type="NCBI Taxonomy" id="433724"/>
    <lineage>
        <taxon>unclassified sequences</taxon>
        <taxon>metagenomes</taxon>
        <taxon>organismal metagenomes</taxon>
    </lineage>
</organism>
<evidence type="ECO:0000256" key="1">
    <source>
        <dbReference type="ARBA" id="ARBA00022747"/>
    </source>
</evidence>
<dbReference type="InterPro" id="IPR022749">
    <property type="entry name" value="D12N6_MeTrfase_N"/>
</dbReference>
<protein>
    <recommendedName>
        <fullName evidence="2">N6 adenine-specific DNA methyltransferase N-terminal domain-containing protein</fullName>
    </recommendedName>
</protein>
<name>A0A5J4QCW9_9ZZZZ</name>
<sequence>MSKEQERAELHRAIRQIANDPRGSVDGWNFKSYVLGILFYRFISENLTIYMNKEEQRTGNSSFDYAKITDKEAESSGFGRR</sequence>
<evidence type="ECO:0000313" key="3">
    <source>
        <dbReference type="EMBL" id="KAA6319517.1"/>
    </source>
</evidence>
<comment type="caution">
    <text evidence="3">The sequence shown here is derived from an EMBL/GenBank/DDBJ whole genome shotgun (WGS) entry which is preliminary data.</text>
</comment>
<accession>A0A5J4QCW9</accession>
<dbReference type="Gene3D" id="1.20.1260.30">
    <property type="match status" value="1"/>
</dbReference>
<gene>
    <name evidence="3" type="ORF">EZS27_030601</name>
</gene>
<dbReference type="GO" id="GO:0009307">
    <property type="term" value="P:DNA restriction-modification system"/>
    <property type="evidence" value="ECO:0007669"/>
    <property type="project" value="UniProtKB-KW"/>
</dbReference>
<evidence type="ECO:0000259" key="2">
    <source>
        <dbReference type="Pfam" id="PF12161"/>
    </source>
</evidence>
<dbReference type="EMBL" id="SNRY01003856">
    <property type="protein sequence ID" value="KAA6319517.1"/>
    <property type="molecule type" value="Genomic_DNA"/>
</dbReference>
<feature type="domain" description="N6 adenine-specific DNA methyltransferase N-terminal" evidence="2">
    <location>
        <begin position="10"/>
        <end position="60"/>
    </location>
</feature>
<proteinExistence type="predicted"/>